<feature type="region of interest" description="Disordered" evidence="1">
    <location>
        <begin position="25"/>
        <end position="276"/>
    </location>
</feature>
<accession>A0A427XK26</accession>
<feature type="compositionally biased region" description="Polar residues" evidence="1">
    <location>
        <begin position="500"/>
        <end position="518"/>
    </location>
</feature>
<protein>
    <submittedName>
        <fullName evidence="2">Uncharacterized protein</fullName>
    </submittedName>
</protein>
<proteinExistence type="predicted"/>
<feature type="compositionally biased region" description="Low complexity" evidence="1">
    <location>
        <begin position="395"/>
        <end position="406"/>
    </location>
</feature>
<feature type="compositionally biased region" description="Polar residues" evidence="1">
    <location>
        <begin position="224"/>
        <end position="237"/>
    </location>
</feature>
<organism evidence="2 3">
    <name type="scientific">Apiotrichum porosum</name>
    <dbReference type="NCBI Taxonomy" id="105984"/>
    <lineage>
        <taxon>Eukaryota</taxon>
        <taxon>Fungi</taxon>
        <taxon>Dikarya</taxon>
        <taxon>Basidiomycota</taxon>
        <taxon>Agaricomycotina</taxon>
        <taxon>Tremellomycetes</taxon>
        <taxon>Trichosporonales</taxon>
        <taxon>Trichosporonaceae</taxon>
        <taxon>Apiotrichum</taxon>
    </lineage>
</organism>
<feature type="compositionally biased region" description="Polar residues" evidence="1">
    <location>
        <begin position="155"/>
        <end position="173"/>
    </location>
</feature>
<dbReference type="Proteomes" id="UP000279236">
    <property type="component" value="Unassembled WGS sequence"/>
</dbReference>
<dbReference type="EMBL" id="RSCE01000010">
    <property type="protein sequence ID" value="RSH79220.1"/>
    <property type="molecule type" value="Genomic_DNA"/>
</dbReference>
<feature type="compositionally biased region" description="Basic and acidic residues" evidence="1">
    <location>
        <begin position="88"/>
        <end position="103"/>
    </location>
</feature>
<dbReference type="RefSeq" id="XP_028474367.1">
    <property type="nucleotide sequence ID" value="XM_028617060.1"/>
</dbReference>
<gene>
    <name evidence="2" type="ORF">EHS24_001259</name>
</gene>
<feature type="compositionally biased region" description="Low complexity" evidence="1">
    <location>
        <begin position="377"/>
        <end position="386"/>
    </location>
</feature>
<evidence type="ECO:0000256" key="1">
    <source>
        <dbReference type="SAM" id="MobiDB-lite"/>
    </source>
</evidence>
<keyword evidence="3" id="KW-1185">Reference proteome</keyword>
<feature type="region of interest" description="Disordered" evidence="1">
    <location>
        <begin position="495"/>
        <end position="520"/>
    </location>
</feature>
<feature type="compositionally biased region" description="Polar residues" evidence="1">
    <location>
        <begin position="353"/>
        <end position="376"/>
    </location>
</feature>
<feature type="compositionally biased region" description="Low complexity" evidence="1">
    <location>
        <begin position="37"/>
        <end position="52"/>
    </location>
</feature>
<dbReference type="AlphaFoldDB" id="A0A427XK26"/>
<comment type="caution">
    <text evidence="2">The sequence shown here is derived from an EMBL/GenBank/DDBJ whole genome shotgun (WGS) entry which is preliminary data.</text>
</comment>
<reference evidence="2 3" key="1">
    <citation type="submission" date="2018-11" db="EMBL/GenBank/DDBJ databases">
        <title>Genome sequence of Apiotrichum porosum DSM 27194.</title>
        <authorList>
            <person name="Aliyu H."/>
            <person name="Gorte O."/>
            <person name="Ochsenreither K."/>
        </authorList>
    </citation>
    <scope>NUCLEOTIDE SEQUENCE [LARGE SCALE GENOMIC DNA]</scope>
    <source>
        <strain evidence="2 3">DSM 27194</strain>
    </source>
</reference>
<name>A0A427XK26_9TREE</name>
<dbReference type="GeneID" id="39585802"/>
<feature type="compositionally biased region" description="Low complexity" evidence="1">
    <location>
        <begin position="446"/>
        <end position="457"/>
    </location>
</feature>
<sequence>MVGGFTLPSLPSLPSLPQSVYELLDTSPPVFYPPSRPSSRASVAAPASSCPSSPSPRRRRQRPLSMGDARILFAQSGPLPPFSPTAHPHTDSPLDASREHRPPSEPTSPLLGHTTWGAGPLAPPARPSRPDSGSGHRRSQSVAPVLPSTAPPLQRSRTFGESRNAPTSASCASLPTLDEDGEHRDRLAPPASLFPGADRRSSWLEPSVVHRTQSLHGGERQRRQSNASTLTTASTIAPPTRSHRSSISFSSRARSRNGSISSINGSSGGFTLERATSPSMTASTSISELAVLATWAAEPVISPPSRLSRANSTSTPAESLRARLRTLSKASMSKASAAAVAAAAAEPPRSLGASLSSAQSPQLGATTKSPPATPRSTCGTPGHGTPMGPPGRLETPGSSTPTTSSHGAGGTVPLSPTPTRRYRQSPHLTHKHTHSFPDGLILIAEPTPRSSRPTTSRLRQPPQLHMAVATDVPAGGRSRPTSFLEPLLSPVLVSSPGSLMSDNGSSDTDAGSPTNSVESLALGPPFALQERQQNVLDLPVPPERPARHPDRRPTVLPPAMTAAVHHRPPLPERKPSNDMYTYNTYSTTTIRSRRGSSISIRERRDSMNASSTNTLHAKMFPPHHYHPTHGTRVPIAVLDTEERFLDFDDI</sequence>
<feature type="compositionally biased region" description="Low complexity" evidence="1">
    <location>
        <begin position="245"/>
        <end position="265"/>
    </location>
</feature>
<dbReference type="STRING" id="105984.A0A427XK26"/>
<feature type="compositionally biased region" description="Basic residues" evidence="1">
    <location>
        <begin position="420"/>
        <end position="434"/>
    </location>
</feature>
<evidence type="ECO:0000313" key="2">
    <source>
        <dbReference type="EMBL" id="RSH79220.1"/>
    </source>
</evidence>
<feature type="region of interest" description="Disordered" evidence="1">
    <location>
        <begin position="351"/>
        <end position="465"/>
    </location>
</feature>
<evidence type="ECO:0000313" key="3">
    <source>
        <dbReference type="Proteomes" id="UP000279236"/>
    </source>
</evidence>